<keyword evidence="1" id="KW-0813">Transport</keyword>
<keyword evidence="3 6" id="KW-0067">ATP-binding</keyword>
<dbReference type="Proteomes" id="UP000272051">
    <property type="component" value="Unassembled WGS sequence"/>
</dbReference>
<dbReference type="GO" id="GO:0022857">
    <property type="term" value="F:transmembrane transporter activity"/>
    <property type="evidence" value="ECO:0007669"/>
    <property type="project" value="TreeGrafter"/>
</dbReference>
<dbReference type="SUPFAM" id="SSF52540">
    <property type="entry name" value="P-loop containing nucleoside triphosphate hydrolases"/>
    <property type="match status" value="1"/>
</dbReference>
<feature type="domain" description="ABC transporter" evidence="4">
    <location>
        <begin position="4"/>
        <end position="226"/>
    </location>
</feature>
<dbReference type="GO" id="GO:0005886">
    <property type="term" value="C:plasma membrane"/>
    <property type="evidence" value="ECO:0007669"/>
    <property type="project" value="TreeGrafter"/>
</dbReference>
<evidence type="ECO:0000313" key="8">
    <source>
        <dbReference type="Proteomes" id="UP000278475"/>
    </source>
</evidence>
<dbReference type="Proteomes" id="UP000278475">
    <property type="component" value="Unassembled WGS sequence"/>
</dbReference>
<name>A0A497EVG7_9CREN</name>
<evidence type="ECO:0000313" key="7">
    <source>
        <dbReference type="Proteomes" id="UP000272051"/>
    </source>
</evidence>
<dbReference type="InterPro" id="IPR003593">
    <property type="entry name" value="AAA+_ATPase"/>
</dbReference>
<protein>
    <submittedName>
        <fullName evidence="6">ABC transporter ATP-binding protein</fullName>
    </submittedName>
</protein>
<dbReference type="InterPro" id="IPR003439">
    <property type="entry name" value="ABC_transporter-like_ATP-bd"/>
</dbReference>
<evidence type="ECO:0000256" key="1">
    <source>
        <dbReference type="ARBA" id="ARBA00022448"/>
    </source>
</evidence>
<organism evidence="6 7">
    <name type="scientific">Thermoproteota archaeon</name>
    <dbReference type="NCBI Taxonomy" id="2056631"/>
    <lineage>
        <taxon>Archaea</taxon>
        <taxon>Thermoproteota</taxon>
    </lineage>
</organism>
<evidence type="ECO:0000259" key="4">
    <source>
        <dbReference type="PROSITE" id="PS50893"/>
    </source>
</evidence>
<dbReference type="InterPro" id="IPR015854">
    <property type="entry name" value="ABC_transpr_LolD-like"/>
</dbReference>
<dbReference type="EMBL" id="QMQV01000002">
    <property type="protein sequence ID" value="RLE50632.1"/>
    <property type="molecule type" value="Genomic_DNA"/>
</dbReference>
<dbReference type="PANTHER" id="PTHR24220">
    <property type="entry name" value="IMPORT ATP-BINDING PROTEIN"/>
    <property type="match status" value="1"/>
</dbReference>
<dbReference type="GO" id="GO:0005524">
    <property type="term" value="F:ATP binding"/>
    <property type="evidence" value="ECO:0007669"/>
    <property type="project" value="UniProtKB-KW"/>
</dbReference>
<dbReference type="SMART" id="SM00382">
    <property type="entry name" value="AAA"/>
    <property type="match status" value="1"/>
</dbReference>
<gene>
    <name evidence="5" type="ORF">DRJ31_00320</name>
    <name evidence="6" type="ORF">DRJ33_06430</name>
</gene>
<accession>A0A497EVG7</accession>
<dbReference type="Gene3D" id="3.40.50.300">
    <property type="entry name" value="P-loop containing nucleotide triphosphate hydrolases"/>
    <property type="match status" value="1"/>
</dbReference>
<dbReference type="GO" id="GO:0016887">
    <property type="term" value="F:ATP hydrolysis activity"/>
    <property type="evidence" value="ECO:0007669"/>
    <property type="project" value="InterPro"/>
</dbReference>
<evidence type="ECO:0000256" key="2">
    <source>
        <dbReference type="ARBA" id="ARBA00022741"/>
    </source>
</evidence>
<keyword evidence="2" id="KW-0547">Nucleotide-binding</keyword>
<sequence length="226" mass="24408">MLSILVENVSKVYKSGVVEVKALSSISLEVYKGDLIAITGPSGAGKTTLLRIISGLETPTSGKVIIDGLDITKLSAFEVAWFRRRKIGFKPQEALLIPSLTLLHNVALPLLLAGYPLTKAEEAAKNLLTRLGLGDKVHRKPNEVSGGEAERASLARALIGEPPILILDEPTTHLDEDTANMVLDLLKEHNEKTKATMVVATLDEKVFAIASRAYYMKGGRLIPKSS</sequence>
<dbReference type="InterPro" id="IPR017911">
    <property type="entry name" value="MacB-like_ATP-bd"/>
</dbReference>
<dbReference type="CDD" id="cd03255">
    <property type="entry name" value="ABC_MJ0796_LolCDE_FtsE"/>
    <property type="match status" value="1"/>
</dbReference>
<evidence type="ECO:0000313" key="5">
    <source>
        <dbReference type="EMBL" id="RLE50632.1"/>
    </source>
</evidence>
<dbReference type="InterPro" id="IPR027417">
    <property type="entry name" value="P-loop_NTPase"/>
</dbReference>
<dbReference type="AlphaFoldDB" id="A0A497EVG7"/>
<evidence type="ECO:0000313" key="6">
    <source>
        <dbReference type="EMBL" id="RLE51146.1"/>
    </source>
</evidence>
<dbReference type="Pfam" id="PF00005">
    <property type="entry name" value="ABC_tran"/>
    <property type="match status" value="1"/>
</dbReference>
<evidence type="ECO:0000256" key="3">
    <source>
        <dbReference type="ARBA" id="ARBA00022840"/>
    </source>
</evidence>
<dbReference type="EMBL" id="QMQX01000128">
    <property type="protein sequence ID" value="RLE51146.1"/>
    <property type="molecule type" value="Genomic_DNA"/>
</dbReference>
<proteinExistence type="predicted"/>
<dbReference type="PROSITE" id="PS50893">
    <property type="entry name" value="ABC_TRANSPORTER_2"/>
    <property type="match status" value="1"/>
</dbReference>
<comment type="caution">
    <text evidence="6">The sequence shown here is derived from an EMBL/GenBank/DDBJ whole genome shotgun (WGS) entry which is preliminary data.</text>
</comment>
<reference evidence="7 8" key="1">
    <citation type="submission" date="2018-06" db="EMBL/GenBank/DDBJ databases">
        <title>Extensive metabolic versatility and redundancy in microbially diverse, dynamic hydrothermal sediments.</title>
        <authorList>
            <person name="Dombrowski N."/>
            <person name="Teske A."/>
            <person name="Baker B.J."/>
        </authorList>
    </citation>
    <scope>NUCLEOTIDE SEQUENCE [LARGE SCALE GENOMIC DNA]</scope>
    <source>
        <strain evidence="6">B34_G17</strain>
        <strain evidence="5">B66_G16</strain>
    </source>
</reference>